<dbReference type="InterPro" id="IPR045861">
    <property type="entry name" value="CorA_cytoplasmic_dom"/>
</dbReference>
<dbReference type="EMBL" id="JACHGT010000019">
    <property type="protein sequence ID" value="MBB6039073.1"/>
    <property type="molecule type" value="Genomic_DNA"/>
</dbReference>
<keyword evidence="7 13" id="KW-1133">Transmembrane helix</keyword>
<evidence type="ECO:0000256" key="1">
    <source>
        <dbReference type="ARBA" id="ARBA00004651"/>
    </source>
</evidence>
<keyword evidence="5 13" id="KW-0812">Transmembrane</keyword>
<comment type="catalytic activity">
    <reaction evidence="10">
        <text>Mg(2+)(in) = Mg(2+)(out)</text>
        <dbReference type="Rhea" id="RHEA:29827"/>
        <dbReference type="ChEBI" id="CHEBI:18420"/>
    </reaction>
</comment>
<dbReference type="CDD" id="cd12830">
    <property type="entry name" value="MtCorA-like"/>
    <property type="match status" value="1"/>
</dbReference>
<evidence type="ECO:0000256" key="10">
    <source>
        <dbReference type="ARBA" id="ARBA00034269"/>
    </source>
</evidence>
<dbReference type="InterPro" id="IPR002523">
    <property type="entry name" value="MgTranspt_CorA/ZnTranspt_ZntB"/>
</dbReference>
<evidence type="ECO:0000256" key="8">
    <source>
        <dbReference type="ARBA" id="ARBA00023065"/>
    </source>
</evidence>
<dbReference type="Proteomes" id="UP000548476">
    <property type="component" value="Unassembled WGS sequence"/>
</dbReference>
<dbReference type="SUPFAM" id="SSF144083">
    <property type="entry name" value="Magnesium transport protein CorA, transmembrane region"/>
    <property type="match status" value="1"/>
</dbReference>
<evidence type="ECO:0000256" key="9">
    <source>
        <dbReference type="ARBA" id="ARBA00023136"/>
    </source>
</evidence>
<comment type="similarity">
    <text evidence="2">Belongs to the CorA metal ion transporter (MIT) (TC 1.A.35) family.</text>
</comment>
<dbReference type="GO" id="GO:0015095">
    <property type="term" value="F:magnesium ion transmembrane transporter activity"/>
    <property type="evidence" value="ECO:0007669"/>
    <property type="project" value="TreeGrafter"/>
</dbReference>
<keyword evidence="6" id="KW-0460">Magnesium</keyword>
<evidence type="ECO:0000256" key="5">
    <source>
        <dbReference type="ARBA" id="ARBA00022692"/>
    </source>
</evidence>
<evidence type="ECO:0000256" key="7">
    <source>
        <dbReference type="ARBA" id="ARBA00022989"/>
    </source>
</evidence>
<feature type="coiled-coil region" evidence="12">
    <location>
        <begin position="251"/>
        <end position="278"/>
    </location>
</feature>
<protein>
    <submittedName>
        <fullName evidence="14">Magnesium transporter</fullName>
    </submittedName>
</protein>
<sequence>MVMIVDNCVYESGRPVARPESLAETYRLLRESDGLAWIGLFEPDVRELTSLAREFELHDLAVEDALKAHQRPKIERYGKTLYVVLRPARYVDSTEKVEFSELHVFTGPDFVLTVRHGGAPNLGKVRARAERDPSLLDQGPEAVLYAIIDQVVDDYLPVVDGLEQDIDEIEAEVFSGQPRVSQRIYELSRQVVEFQRAARPLSTVLVRLAAGFAKYGVGEELQRRLRDVQDHLVRVIERLDGFRQLLQAVLNVNATLVAQQQNEEMKRLTEASLAQNEEVKKISAWAAILFAPTLIGTVYGMNFDVMPETHWELGYPFAILLMLLVCAGLFVTFKRRDWL</sequence>
<feature type="transmembrane region" description="Helical" evidence="13">
    <location>
        <begin position="282"/>
        <end position="301"/>
    </location>
</feature>
<organism evidence="14 15">
    <name type="scientific">Phytomonospora endophytica</name>
    <dbReference type="NCBI Taxonomy" id="714109"/>
    <lineage>
        <taxon>Bacteria</taxon>
        <taxon>Bacillati</taxon>
        <taxon>Actinomycetota</taxon>
        <taxon>Actinomycetes</taxon>
        <taxon>Micromonosporales</taxon>
        <taxon>Micromonosporaceae</taxon>
        <taxon>Phytomonospora</taxon>
    </lineage>
</organism>
<evidence type="ECO:0000256" key="11">
    <source>
        <dbReference type="ARBA" id="ARBA00045497"/>
    </source>
</evidence>
<evidence type="ECO:0000256" key="2">
    <source>
        <dbReference type="ARBA" id="ARBA00009765"/>
    </source>
</evidence>
<dbReference type="AlphaFoldDB" id="A0A841FWE1"/>
<evidence type="ECO:0000256" key="6">
    <source>
        <dbReference type="ARBA" id="ARBA00022842"/>
    </source>
</evidence>
<dbReference type="Gene3D" id="1.20.58.340">
    <property type="entry name" value="Magnesium transport protein CorA, transmembrane region"/>
    <property type="match status" value="2"/>
</dbReference>
<dbReference type="PANTHER" id="PTHR46494">
    <property type="entry name" value="CORA FAMILY METAL ION TRANSPORTER (EUROFUNG)"/>
    <property type="match status" value="1"/>
</dbReference>
<dbReference type="Pfam" id="PF01544">
    <property type="entry name" value="CorA"/>
    <property type="match status" value="1"/>
</dbReference>
<keyword evidence="9 13" id="KW-0472">Membrane</keyword>
<dbReference type="InterPro" id="IPR045863">
    <property type="entry name" value="CorA_TM1_TM2"/>
</dbReference>
<evidence type="ECO:0000313" key="15">
    <source>
        <dbReference type="Proteomes" id="UP000548476"/>
    </source>
</evidence>
<keyword evidence="15" id="KW-1185">Reference proteome</keyword>
<comment type="subcellular location">
    <subcellularLocation>
        <location evidence="1">Cell membrane</location>
        <topology evidence="1">Multi-pass membrane protein</topology>
    </subcellularLocation>
</comment>
<dbReference type="GO" id="GO:0050897">
    <property type="term" value="F:cobalt ion binding"/>
    <property type="evidence" value="ECO:0007669"/>
    <property type="project" value="TreeGrafter"/>
</dbReference>
<feature type="transmembrane region" description="Helical" evidence="13">
    <location>
        <begin position="313"/>
        <end position="333"/>
    </location>
</feature>
<dbReference type="GO" id="GO:0005886">
    <property type="term" value="C:plasma membrane"/>
    <property type="evidence" value="ECO:0007669"/>
    <property type="project" value="UniProtKB-SubCell"/>
</dbReference>
<name>A0A841FWE1_9ACTN</name>
<evidence type="ECO:0000256" key="3">
    <source>
        <dbReference type="ARBA" id="ARBA00022448"/>
    </source>
</evidence>
<keyword evidence="4" id="KW-1003">Cell membrane</keyword>
<dbReference type="PANTHER" id="PTHR46494:SF1">
    <property type="entry name" value="CORA FAMILY METAL ION TRANSPORTER (EUROFUNG)"/>
    <property type="match status" value="1"/>
</dbReference>
<evidence type="ECO:0000256" key="13">
    <source>
        <dbReference type="SAM" id="Phobius"/>
    </source>
</evidence>
<evidence type="ECO:0000256" key="4">
    <source>
        <dbReference type="ARBA" id="ARBA00022475"/>
    </source>
</evidence>
<dbReference type="GO" id="GO:0015087">
    <property type="term" value="F:cobalt ion transmembrane transporter activity"/>
    <property type="evidence" value="ECO:0007669"/>
    <property type="project" value="TreeGrafter"/>
</dbReference>
<reference evidence="14 15" key="1">
    <citation type="submission" date="2020-08" db="EMBL/GenBank/DDBJ databases">
        <title>Genomic Encyclopedia of Type Strains, Phase IV (KMG-IV): sequencing the most valuable type-strain genomes for metagenomic binning, comparative biology and taxonomic classification.</title>
        <authorList>
            <person name="Goeker M."/>
        </authorList>
    </citation>
    <scope>NUCLEOTIDE SEQUENCE [LARGE SCALE GENOMIC DNA]</scope>
    <source>
        <strain evidence="14 15">YIM 65646</strain>
    </source>
</reference>
<keyword evidence="8" id="KW-0406">Ion transport</keyword>
<comment type="function">
    <text evidence="11">Mediates influx of magnesium ions. Alternates between open and closed states. Activated by low cytoplasmic Mg(2+) levels. Inactive when cytoplasmic Mg(2+) levels are high.</text>
</comment>
<gene>
    <name evidence="14" type="ORF">HNR73_006962</name>
</gene>
<accession>A0A841FWE1</accession>
<keyword evidence="12" id="KW-0175">Coiled coil</keyword>
<dbReference type="FunFam" id="1.20.58.340:FF:000004">
    <property type="entry name" value="Magnesium transport protein CorA"/>
    <property type="match status" value="1"/>
</dbReference>
<evidence type="ECO:0000313" key="14">
    <source>
        <dbReference type="EMBL" id="MBB6039073.1"/>
    </source>
</evidence>
<evidence type="ECO:0000256" key="12">
    <source>
        <dbReference type="SAM" id="Coils"/>
    </source>
</evidence>
<proteinExistence type="inferred from homology"/>
<dbReference type="GO" id="GO:0000287">
    <property type="term" value="F:magnesium ion binding"/>
    <property type="evidence" value="ECO:0007669"/>
    <property type="project" value="TreeGrafter"/>
</dbReference>
<comment type="caution">
    <text evidence="14">The sequence shown here is derived from an EMBL/GenBank/DDBJ whole genome shotgun (WGS) entry which is preliminary data.</text>
</comment>
<dbReference type="SUPFAM" id="SSF143865">
    <property type="entry name" value="CorA soluble domain-like"/>
    <property type="match status" value="1"/>
</dbReference>
<dbReference type="Gene3D" id="3.30.460.20">
    <property type="entry name" value="CorA soluble domain-like"/>
    <property type="match status" value="1"/>
</dbReference>
<keyword evidence="3" id="KW-0813">Transport</keyword>